<feature type="compositionally biased region" description="Acidic residues" evidence="1">
    <location>
        <begin position="224"/>
        <end position="234"/>
    </location>
</feature>
<dbReference type="OrthoDB" id="5343383at2759"/>
<evidence type="ECO:0000313" key="2">
    <source>
        <dbReference type="EMBL" id="KAF2814096.1"/>
    </source>
</evidence>
<proteinExistence type="predicted"/>
<dbReference type="RefSeq" id="XP_033581060.1">
    <property type="nucleotide sequence ID" value="XM_033727727.1"/>
</dbReference>
<sequence>MATTNEIVGAVASFYDFLANLHIPRSALKYPPYGGWPDVDGSSYRPPKNEAALDVIRHLPYLHSDQNGDDHQVYEKTAVWDYSGDEFEGSGPHDPDPYPLREIIDVSESEVVLAQPSGGHYGYYFILETATGIISLREFDYCEWEEYPASEFFEVIKSRFRSLEVYPIDANEVEMAERCDDDQNERLADIFHSYGWPSAEFSLGKDECMRKIRKAWREENGWSDSEDDDNEGNEDVQQLTEGIEEMDT</sequence>
<accession>A0A6A6YYT2</accession>
<evidence type="ECO:0000256" key="1">
    <source>
        <dbReference type="SAM" id="MobiDB-lite"/>
    </source>
</evidence>
<name>A0A6A6YYT2_9PEZI</name>
<protein>
    <submittedName>
        <fullName evidence="2 4">Uncharacterized protein</fullName>
    </submittedName>
</protein>
<dbReference type="AlphaFoldDB" id="A0A6A6YYT2"/>
<gene>
    <name evidence="2 4" type="ORF">BDZ99DRAFT_567781</name>
</gene>
<reference evidence="4" key="3">
    <citation type="submission" date="2025-04" db="UniProtKB">
        <authorList>
            <consortium name="RefSeq"/>
        </authorList>
    </citation>
    <scope>IDENTIFICATION</scope>
    <source>
        <strain evidence="4">CBS 304.34</strain>
    </source>
</reference>
<organism evidence="2">
    <name type="scientific">Mytilinidion resinicola</name>
    <dbReference type="NCBI Taxonomy" id="574789"/>
    <lineage>
        <taxon>Eukaryota</taxon>
        <taxon>Fungi</taxon>
        <taxon>Dikarya</taxon>
        <taxon>Ascomycota</taxon>
        <taxon>Pezizomycotina</taxon>
        <taxon>Dothideomycetes</taxon>
        <taxon>Pleosporomycetidae</taxon>
        <taxon>Mytilinidiales</taxon>
        <taxon>Mytilinidiaceae</taxon>
        <taxon>Mytilinidion</taxon>
    </lineage>
</organism>
<dbReference type="EMBL" id="MU003695">
    <property type="protein sequence ID" value="KAF2814096.1"/>
    <property type="molecule type" value="Genomic_DNA"/>
</dbReference>
<reference evidence="2 4" key="1">
    <citation type="journal article" date="2020" name="Stud. Mycol.">
        <title>101 Dothideomycetes genomes: a test case for predicting lifestyles and emergence of pathogens.</title>
        <authorList>
            <person name="Haridas S."/>
            <person name="Albert R."/>
            <person name="Binder M."/>
            <person name="Bloem J."/>
            <person name="Labutti K."/>
            <person name="Salamov A."/>
            <person name="Andreopoulos B."/>
            <person name="Baker S."/>
            <person name="Barry K."/>
            <person name="Bills G."/>
            <person name="Bluhm B."/>
            <person name="Cannon C."/>
            <person name="Castanera R."/>
            <person name="Culley D."/>
            <person name="Daum C."/>
            <person name="Ezra D."/>
            <person name="Gonzalez J."/>
            <person name="Henrissat B."/>
            <person name="Kuo A."/>
            <person name="Liang C."/>
            <person name="Lipzen A."/>
            <person name="Lutzoni F."/>
            <person name="Magnuson J."/>
            <person name="Mondo S."/>
            <person name="Nolan M."/>
            <person name="Ohm R."/>
            <person name="Pangilinan J."/>
            <person name="Park H.-J."/>
            <person name="Ramirez L."/>
            <person name="Alfaro M."/>
            <person name="Sun H."/>
            <person name="Tritt A."/>
            <person name="Yoshinaga Y."/>
            <person name="Zwiers L.-H."/>
            <person name="Turgeon B."/>
            <person name="Goodwin S."/>
            <person name="Spatafora J."/>
            <person name="Crous P."/>
            <person name="Grigoriev I."/>
        </authorList>
    </citation>
    <scope>NUCLEOTIDE SEQUENCE</scope>
    <source>
        <strain evidence="2 4">CBS 304.34</strain>
    </source>
</reference>
<evidence type="ECO:0000313" key="3">
    <source>
        <dbReference type="Proteomes" id="UP000504636"/>
    </source>
</evidence>
<dbReference type="GeneID" id="54468620"/>
<feature type="region of interest" description="Disordered" evidence="1">
    <location>
        <begin position="218"/>
        <end position="248"/>
    </location>
</feature>
<dbReference type="Proteomes" id="UP000504636">
    <property type="component" value="Unplaced"/>
</dbReference>
<evidence type="ECO:0000313" key="4">
    <source>
        <dbReference type="RefSeq" id="XP_033581060.1"/>
    </source>
</evidence>
<keyword evidence="3" id="KW-1185">Reference proteome</keyword>
<reference evidence="4" key="2">
    <citation type="submission" date="2020-04" db="EMBL/GenBank/DDBJ databases">
        <authorList>
            <consortium name="NCBI Genome Project"/>
        </authorList>
    </citation>
    <scope>NUCLEOTIDE SEQUENCE</scope>
    <source>
        <strain evidence="4">CBS 304.34</strain>
    </source>
</reference>